<dbReference type="Pfam" id="PF00875">
    <property type="entry name" value="DNA_photolyase"/>
    <property type="match status" value="1"/>
</dbReference>
<keyword evidence="10" id="KW-1185">Reference proteome</keyword>
<keyword evidence="6 7" id="KW-0157">Chromophore</keyword>
<comment type="cofactor">
    <cofactor evidence="2">
        <name>FAD</name>
        <dbReference type="ChEBI" id="CHEBI:57692"/>
    </cofactor>
</comment>
<dbReference type="InterPro" id="IPR018394">
    <property type="entry name" value="DNA_photolyase_1_CS_C"/>
</dbReference>
<protein>
    <submittedName>
        <fullName evidence="9">Deoxyribodipyrimidine photo-lyase</fullName>
    </submittedName>
</protein>
<organism evidence="9 10">
    <name type="scientific">Candidatus Marimicrobium litorale</name>
    <dbReference type="NCBI Taxonomy" id="2518991"/>
    <lineage>
        <taxon>Bacteria</taxon>
        <taxon>Pseudomonadati</taxon>
        <taxon>Pseudomonadota</taxon>
        <taxon>Gammaproteobacteria</taxon>
        <taxon>Cellvibrionales</taxon>
        <taxon>Halieaceae</taxon>
        <taxon>Marimicrobium</taxon>
    </lineage>
</organism>
<sequence>MNEVASIYWFRSDLRLTDLPGLSAASAAGPVLACYVFDELSDDAWTLGSASRWWLHRSLSALGSELQKRGGKLILAQGRPEAVLTQLACEIGADTVFCSREYEPCSDDTERRVAESLAENGLRLKRYGGTLLWEPEQVRTRSDTPFKVFTPFWKCCLTLPEPNLAAGGTLRFWQGQSAAGVSLENLGLDCTDDESARWADYWSPGEAGAKESLRVFEESALDGYNEGRDFPERAATSLLSPHLRFGEISPHRVFHFIREASRGRPDLQSEADSYLRELGWREFSRHLLYHHPSLPEQPFRSEFARFPWCGVKESLIAWQEGKTGYPIVDAGMRELRQTGYMHNRVRMITASFLCKHLLIDWRAGQRWFWNYLMDADLAANAFNWQWVAGSGTDASPYFRIFSPMAQGVKFDKAGAYVKEWVPELSALPPRYVHSPWEAPAAVLDDAGICLGDNYPFPLVDHVTARKTALAAYDEVRAA</sequence>
<dbReference type="PRINTS" id="PR00147">
    <property type="entry name" value="DNAPHOTLYASE"/>
</dbReference>
<keyword evidence="4 7" id="KW-0285">Flavoprotein</keyword>
<gene>
    <name evidence="9" type="ORF">EYC82_06300</name>
</gene>
<dbReference type="Pfam" id="PF03441">
    <property type="entry name" value="FAD_binding_7"/>
    <property type="match status" value="1"/>
</dbReference>
<dbReference type="RefSeq" id="WP_279248703.1">
    <property type="nucleotide sequence ID" value="NZ_SHNO01000001.1"/>
</dbReference>
<dbReference type="SUPFAM" id="SSF48173">
    <property type="entry name" value="Cryptochrome/photolyase FAD-binding domain"/>
    <property type="match status" value="1"/>
</dbReference>
<dbReference type="EMBL" id="SHNO01000001">
    <property type="protein sequence ID" value="MCX2976961.1"/>
    <property type="molecule type" value="Genomic_DNA"/>
</dbReference>
<dbReference type="Gene3D" id="3.40.50.620">
    <property type="entry name" value="HUPs"/>
    <property type="match status" value="1"/>
</dbReference>
<dbReference type="InterPro" id="IPR002081">
    <property type="entry name" value="Cryptochrome/DNA_photolyase_1"/>
</dbReference>
<dbReference type="InterPro" id="IPR006050">
    <property type="entry name" value="DNA_photolyase_N"/>
</dbReference>
<comment type="similarity">
    <text evidence="3">Belongs to the DNA photolyase class-1 family.</text>
</comment>
<evidence type="ECO:0000256" key="2">
    <source>
        <dbReference type="ARBA" id="ARBA00001974"/>
    </source>
</evidence>
<accession>A0ABT3T3V2</accession>
<dbReference type="Proteomes" id="UP001143304">
    <property type="component" value="Unassembled WGS sequence"/>
</dbReference>
<dbReference type="PROSITE" id="PS00691">
    <property type="entry name" value="DNA_PHOTOLYASES_1_2"/>
    <property type="match status" value="1"/>
</dbReference>
<dbReference type="InterPro" id="IPR014729">
    <property type="entry name" value="Rossmann-like_a/b/a_fold"/>
</dbReference>
<feature type="domain" description="Photolyase/cryptochrome alpha/beta" evidence="8">
    <location>
        <begin position="4"/>
        <end position="132"/>
    </location>
</feature>
<dbReference type="InterPro" id="IPR005101">
    <property type="entry name" value="Cryptochr/Photolyase_FAD-bd"/>
</dbReference>
<comment type="similarity">
    <text evidence="7">Belongs to the DNA photolyase family.</text>
</comment>
<dbReference type="PANTHER" id="PTHR11455:SF9">
    <property type="entry name" value="CRYPTOCHROME CIRCADIAN CLOCK 5 ISOFORM X1"/>
    <property type="match status" value="1"/>
</dbReference>
<reference evidence="9" key="1">
    <citation type="submission" date="2019-02" db="EMBL/GenBank/DDBJ databases">
        <authorList>
            <person name="Li S.-H."/>
        </authorList>
    </citation>
    <scope>NUCLEOTIDE SEQUENCE</scope>
    <source>
        <strain evidence="9">IMCC11814</strain>
    </source>
</reference>
<comment type="cofactor">
    <cofactor evidence="1">
        <name>(6R)-5,10-methylene-5,6,7,8-tetrahydrofolate</name>
        <dbReference type="ChEBI" id="CHEBI:15636"/>
    </cofactor>
</comment>
<dbReference type="PANTHER" id="PTHR11455">
    <property type="entry name" value="CRYPTOCHROME"/>
    <property type="match status" value="1"/>
</dbReference>
<dbReference type="Gene3D" id="1.25.40.80">
    <property type="match status" value="1"/>
</dbReference>
<evidence type="ECO:0000256" key="7">
    <source>
        <dbReference type="RuleBase" id="RU004182"/>
    </source>
</evidence>
<dbReference type="PROSITE" id="PS00394">
    <property type="entry name" value="DNA_PHOTOLYASES_1_1"/>
    <property type="match status" value="1"/>
</dbReference>
<dbReference type="Gene3D" id="1.10.579.10">
    <property type="entry name" value="DNA Cyclobutane Dipyrimidine Photolyase, subunit A, domain 3"/>
    <property type="match status" value="1"/>
</dbReference>
<dbReference type="InterPro" id="IPR036155">
    <property type="entry name" value="Crypto/Photolyase_N_sf"/>
</dbReference>
<evidence type="ECO:0000256" key="1">
    <source>
        <dbReference type="ARBA" id="ARBA00001932"/>
    </source>
</evidence>
<evidence type="ECO:0000256" key="6">
    <source>
        <dbReference type="ARBA" id="ARBA00022991"/>
    </source>
</evidence>
<comment type="caution">
    <text evidence="9">The sequence shown here is derived from an EMBL/GenBank/DDBJ whole genome shotgun (WGS) entry which is preliminary data.</text>
</comment>
<keyword evidence="5 7" id="KW-0274">FAD</keyword>
<dbReference type="PROSITE" id="PS51645">
    <property type="entry name" value="PHR_CRY_ALPHA_BETA"/>
    <property type="match status" value="1"/>
</dbReference>
<proteinExistence type="inferred from homology"/>
<evidence type="ECO:0000259" key="8">
    <source>
        <dbReference type="PROSITE" id="PS51645"/>
    </source>
</evidence>
<dbReference type="InterPro" id="IPR036134">
    <property type="entry name" value="Crypto/Photolyase_FAD-like_sf"/>
</dbReference>
<dbReference type="SUPFAM" id="SSF52425">
    <property type="entry name" value="Cryptochrome/photolyase, N-terminal domain"/>
    <property type="match status" value="1"/>
</dbReference>
<evidence type="ECO:0000256" key="4">
    <source>
        <dbReference type="ARBA" id="ARBA00022630"/>
    </source>
</evidence>
<name>A0ABT3T3V2_9GAMM</name>
<evidence type="ECO:0000256" key="3">
    <source>
        <dbReference type="ARBA" id="ARBA00005862"/>
    </source>
</evidence>
<evidence type="ECO:0000313" key="10">
    <source>
        <dbReference type="Proteomes" id="UP001143304"/>
    </source>
</evidence>
<evidence type="ECO:0000256" key="5">
    <source>
        <dbReference type="ARBA" id="ARBA00022827"/>
    </source>
</evidence>
<evidence type="ECO:0000313" key="9">
    <source>
        <dbReference type="EMBL" id="MCX2976961.1"/>
    </source>
</evidence>